<evidence type="ECO:0000313" key="3">
    <source>
        <dbReference type="Proteomes" id="UP000563898"/>
    </source>
</evidence>
<dbReference type="SUPFAM" id="SSF53474">
    <property type="entry name" value="alpha/beta-Hydrolases"/>
    <property type="match status" value="1"/>
</dbReference>
<dbReference type="RefSeq" id="WP_006369289.1">
    <property type="nucleotide sequence ID" value="NZ_CP116236.1"/>
</dbReference>
<dbReference type="AlphaFoldDB" id="A0A846WGE0"/>
<comment type="similarity">
    <text evidence="1">Belongs to the AB hydrolase superfamily.</text>
</comment>
<dbReference type="GO" id="GO:0004177">
    <property type="term" value="F:aminopeptidase activity"/>
    <property type="evidence" value="ECO:0007669"/>
    <property type="project" value="UniProtKB-KW"/>
</dbReference>
<keyword evidence="2" id="KW-0378">Hydrolase</keyword>
<proteinExistence type="inferred from homology"/>
<gene>
    <name evidence="2" type="ORF">HGA05_04575</name>
</gene>
<accession>A0A846WGE0</accession>
<reference evidence="2 3" key="1">
    <citation type="submission" date="2020-04" db="EMBL/GenBank/DDBJ databases">
        <title>MicrobeNet Type strains.</title>
        <authorList>
            <person name="Nicholson A.C."/>
        </authorList>
    </citation>
    <scope>NUCLEOTIDE SEQUENCE [LARGE SCALE GENOMIC DNA]</scope>
    <source>
        <strain evidence="2 3">ATCC BAA-14</strain>
    </source>
</reference>
<dbReference type="InterPro" id="IPR029058">
    <property type="entry name" value="AB_hydrolase_fold"/>
</dbReference>
<dbReference type="Gene3D" id="3.40.50.1820">
    <property type="entry name" value="alpha/beta hydrolase"/>
    <property type="match status" value="1"/>
</dbReference>
<keyword evidence="2" id="KW-0645">Protease</keyword>
<protein>
    <submittedName>
        <fullName evidence="2">Dipeptidyl aminopeptidase</fullName>
    </submittedName>
</protein>
<dbReference type="EMBL" id="JAAXPC010000002">
    <property type="protein sequence ID" value="NKY00842.1"/>
    <property type="molecule type" value="Genomic_DNA"/>
</dbReference>
<dbReference type="PANTHER" id="PTHR22946">
    <property type="entry name" value="DIENELACTONE HYDROLASE DOMAIN-CONTAINING PROTEIN-RELATED"/>
    <property type="match status" value="1"/>
</dbReference>
<dbReference type="Proteomes" id="UP000563898">
    <property type="component" value="Unassembled WGS sequence"/>
</dbReference>
<organism evidence="2 3">
    <name type="scientific">Gordonia polyisoprenivorans</name>
    <dbReference type="NCBI Taxonomy" id="84595"/>
    <lineage>
        <taxon>Bacteria</taxon>
        <taxon>Bacillati</taxon>
        <taxon>Actinomycetota</taxon>
        <taxon>Actinomycetes</taxon>
        <taxon>Mycobacteriales</taxon>
        <taxon>Gordoniaceae</taxon>
        <taxon>Gordonia</taxon>
    </lineage>
</organism>
<keyword evidence="2" id="KW-0031">Aminopeptidase</keyword>
<name>A0A846WGE0_9ACTN</name>
<evidence type="ECO:0000256" key="1">
    <source>
        <dbReference type="ARBA" id="ARBA00008645"/>
    </source>
</evidence>
<comment type="caution">
    <text evidence="2">The sequence shown here is derived from an EMBL/GenBank/DDBJ whole genome shotgun (WGS) entry which is preliminary data.</text>
</comment>
<dbReference type="InterPro" id="IPR050261">
    <property type="entry name" value="FrsA_esterase"/>
</dbReference>
<sequence length="415" mass="45088">MQLTHPIHQAFSRGFYSDSGRDYAVRLLLGYCTSGGADAGEVLATIDGLDSGHEQAWADAWLSVGRRVAGSARDSFAHGHRVSAASAYLRAANYLSTAFDGLDGLGTETQRMTVFAEHRAAWDGFVGAGSFAAQRLSIPYDETTMPGWLVRPADDERPRPTLVLVNGSDGSISALWCAAGQPALTRGYNVVLFDGPGQQSMLFEKSVLFRPDWEAVLTPVTDTVIGQPGVDAQRLAVYGISQAGFWVPQALSVEHRYRAAVVDPGVVDVSASWTTHLPKSLVGMLDDSSKAKRFDQEMALGLTGQKATQRMWAWRARPYGHNGQYFDTMREVMRYRLDADAAAAITTPMLITAPEHEQFWPGQSARLAAMLTGTSSTVVDFTAAEGASWHCQPMGRAVTAERMFDWLDDALEVSA</sequence>
<dbReference type="Gene3D" id="1.20.1440.110">
    <property type="entry name" value="acylaminoacyl peptidase"/>
    <property type="match status" value="1"/>
</dbReference>
<evidence type="ECO:0000313" key="2">
    <source>
        <dbReference type="EMBL" id="NKY00842.1"/>
    </source>
</evidence>
<dbReference type="PANTHER" id="PTHR22946:SF12">
    <property type="entry name" value="CONIDIAL PIGMENT BIOSYNTHESIS PROTEIN AYG1 (AFU_ORTHOLOGUE AFUA_2G17550)"/>
    <property type="match status" value="1"/>
</dbReference>